<evidence type="ECO:0000256" key="1">
    <source>
        <dbReference type="ARBA" id="ARBA00022614"/>
    </source>
</evidence>
<dbReference type="InterPro" id="IPR001611">
    <property type="entry name" value="Leu-rich_rpt"/>
</dbReference>
<name>Q4RSX9_TETNG</name>
<accession>Q4RSX9</accession>
<gene>
    <name evidence="5" type="ORF">GSTENG00029504001</name>
</gene>
<protein>
    <submittedName>
        <fullName evidence="5">(spotted green pufferfish) hypothetical protein</fullName>
    </submittedName>
</protein>
<keyword evidence="2" id="KW-0677">Repeat</keyword>
<dbReference type="InterPro" id="IPR051071">
    <property type="entry name" value="LRR-bact_E3_ubiq_ligases"/>
</dbReference>
<dbReference type="PANTHER" id="PTHR47114">
    <property type="match status" value="1"/>
</dbReference>
<dbReference type="SMART" id="SM00369">
    <property type="entry name" value="LRR_TYP"/>
    <property type="match status" value="6"/>
</dbReference>
<evidence type="ECO:0000313" key="5">
    <source>
        <dbReference type="EMBL" id="CAG08503.1"/>
    </source>
</evidence>
<feature type="signal peptide" evidence="4">
    <location>
        <begin position="1"/>
        <end position="18"/>
    </location>
</feature>
<keyword evidence="4" id="KW-0732">Signal</keyword>
<reference evidence="5" key="1">
    <citation type="journal article" date="2004" name="Nature">
        <title>Genome duplication in the teleost fish Tetraodon nigroviridis reveals the early vertebrate proto-karyotype.</title>
        <authorList>
            <person name="Jaillon O."/>
            <person name="Aury J.-M."/>
            <person name="Brunet F."/>
            <person name="Petit J.-L."/>
            <person name="Stange-Thomann N."/>
            <person name="Mauceli E."/>
            <person name="Bouneau L."/>
            <person name="Fischer C."/>
            <person name="Ozouf-Costaz C."/>
            <person name="Bernot A."/>
            <person name="Nicaud S."/>
            <person name="Jaffe D."/>
            <person name="Fisher S."/>
            <person name="Lutfalla G."/>
            <person name="Dossat C."/>
            <person name="Segurens B."/>
            <person name="Dasilva C."/>
            <person name="Salanoubat M."/>
            <person name="Levy M."/>
            <person name="Boudet N."/>
            <person name="Castellano S."/>
            <person name="Anthouard V."/>
            <person name="Jubin C."/>
            <person name="Castelli V."/>
            <person name="Katinka M."/>
            <person name="Vacherie B."/>
            <person name="Biemont C."/>
            <person name="Skalli Z."/>
            <person name="Cattolico L."/>
            <person name="Poulain J."/>
            <person name="De Berardinis V."/>
            <person name="Cruaud C."/>
            <person name="Duprat S."/>
            <person name="Brottier P."/>
            <person name="Coutanceau J.-P."/>
            <person name="Gouzy J."/>
            <person name="Parra G."/>
            <person name="Lardier G."/>
            <person name="Chapple C."/>
            <person name="McKernan K.J."/>
            <person name="McEwan P."/>
            <person name="Bosak S."/>
            <person name="Kellis M."/>
            <person name="Volff J.-N."/>
            <person name="Guigo R."/>
            <person name="Zody M.C."/>
            <person name="Mesirov J."/>
            <person name="Lindblad-Toh K."/>
            <person name="Birren B."/>
            <person name="Nusbaum C."/>
            <person name="Kahn D."/>
            <person name="Robinson-Rechavi M."/>
            <person name="Laudet V."/>
            <person name="Schachter V."/>
            <person name="Quetier F."/>
            <person name="Saurin W."/>
            <person name="Scarpelli C."/>
            <person name="Wincker P."/>
            <person name="Lander E.S."/>
            <person name="Weissenbach J."/>
            <person name="Roest Crollius H."/>
        </authorList>
    </citation>
    <scope>NUCLEOTIDE SEQUENCE [LARGE SCALE GENOMIC DNA]</scope>
</reference>
<evidence type="ECO:0000256" key="2">
    <source>
        <dbReference type="ARBA" id="ARBA00022737"/>
    </source>
</evidence>
<evidence type="ECO:0000256" key="4">
    <source>
        <dbReference type="SAM" id="SignalP"/>
    </source>
</evidence>
<dbReference type="AlphaFoldDB" id="Q4RSX9"/>
<dbReference type="Pfam" id="PF13855">
    <property type="entry name" value="LRR_8"/>
    <property type="match status" value="2"/>
</dbReference>
<keyword evidence="1" id="KW-0433">Leucine-rich repeat</keyword>
<comment type="caution">
    <text evidence="5">The sequence shown here is derived from an EMBL/GenBank/DDBJ whole genome shotgun (WGS) entry which is preliminary data.</text>
</comment>
<dbReference type="SUPFAM" id="SSF52058">
    <property type="entry name" value="L domain-like"/>
    <property type="match status" value="1"/>
</dbReference>
<sequence length="370" mass="40558">MWTLRVLWLCPLVSLVSPCPPGCCCPGASSLVLCESLGLRSLPRSLPLTTSALSVARNQLCDVDHQFLAFSGLLELSLGHNLLSRVPRGLPSSLESLQLQENRIAYITSGALRKLGNLTRLDLEDNHIRVVQPGALQGLNKLQVLSLRGNKLTGLPRSLPPSLTHLDLSENCISALEPPSLSSLVNLQSLKINSNCLRWVPESTFDGLAALRSLDLTKNLWACLTNLSALEICPQVLRSHERQNLHLSGEGRLVTFENRTRFENPSKAPIFGDLHPRVPAQYYSLANISYQECVSLTKTQTDVQNLFKTTLALSVVQQKLRDNATGRYPDLEATSAQPLATTNRDAAQNGGAIYRRTRSPAPLWSSLSSL</sequence>
<dbReference type="KEGG" id="tng:GSTEN00029504G001"/>
<evidence type="ECO:0000256" key="3">
    <source>
        <dbReference type="SAM" id="MobiDB-lite"/>
    </source>
</evidence>
<feature type="compositionally biased region" description="Polar residues" evidence="3">
    <location>
        <begin position="334"/>
        <end position="346"/>
    </location>
</feature>
<proteinExistence type="predicted"/>
<dbReference type="PROSITE" id="PS51450">
    <property type="entry name" value="LRR"/>
    <property type="match status" value="1"/>
</dbReference>
<dbReference type="EMBL" id="CAAE01014999">
    <property type="protein sequence ID" value="CAG08503.1"/>
    <property type="molecule type" value="Genomic_DNA"/>
</dbReference>
<reference evidence="5" key="2">
    <citation type="submission" date="2004-02" db="EMBL/GenBank/DDBJ databases">
        <authorList>
            <consortium name="Genoscope"/>
            <consortium name="Whitehead Institute Centre for Genome Research"/>
        </authorList>
    </citation>
    <scope>NUCLEOTIDE SEQUENCE</scope>
</reference>
<dbReference type="OrthoDB" id="72369at2759"/>
<feature type="chain" id="PRO_5004243283" evidence="4">
    <location>
        <begin position="19"/>
        <end position="370"/>
    </location>
</feature>
<feature type="region of interest" description="Disordered" evidence="3">
    <location>
        <begin position="327"/>
        <end position="353"/>
    </location>
</feature>
<dbReference type="Gene3D" id="3.80.10.10">
    <property type="entry name" value="Ribonuclease Inhibitor"/>
    <property type="match status" value="3"/>
</dbReference>
<organism evidence="5">
    <name type="scientific">Tetraodon nigroviridis</name>
    <name type="common">Spotted green pufferfish</name>
    <name type="synonym">Chelonodon nigroviridis</name>
    <dbReference type="NCBI Taxonomy" id="99883"/>
    <lineage>
        <taxon>Eukaryota</taxon>
        <taxon>Metazoa</taxon>
        <taxon>Chordata</taxon>
        <taxon>Craniata</taxon>
        <taxon>Vertebrata</taxon>
        <taxon>Euteleostomi</taxon>
        <taxon>Actinopterygii</taxon>
        <taxon>Neopterygii</taxon>
        <taxon>Teleostei</taxon>
        <taxon>Neoteleostei</taxon>
        <taxon>Acanthomorphata</taxon>
        <taxon>Eupercaria</taxon>
        <taxon>Tetraodontiformes</taxon>
        <taxon>Tetradontoidea</taxon>
        <taxon>Tetraodontidae</taxon>
        <taxon>Tetraodon</taxon>
    </lineage>
</organism>
<dbReference type="GO" id="GO:0031102">
    <property type="term" value="P:neuron projection regeneration"/>
    <property type="evidence" value="ECO:0007669"/>
    <property type="project" value="TreeGrafter"/>
</dbReference>
<dbReference type="PANTHER" id="PTHR47114:SF3">
    <property type="entry name" value="LEUCINE-RICH ALPHA-2-GLYCOPROTEIN-LIKE"/>
    <property type="match status" value="1"/>
</dbReference>
<dbReference type="InterPro" id="IPR003591">
    <property type="entry name" value="Leu-rich_rpt_typical-subtyp"/>
</dbReference>
<dbReference type="InterPro" id="IPR032675">
    <property type="entry name" value="LRR_dom_sf"/>
</dbReference>